<feature type="transmembrane region" description="Helical" evidence="6">
    <location>
        <begin position="127"/>
        <end position="149"/>
    </location>
</feature>
<dbReference type="STRING" id="690307.A0A1L9WQ72"/>
<keyword evidence="9" id="KW-1185">Reference proteome</keyword>
<keyword evidence="4 6" id="KW-0472">Membrane</keyword>
<proteinExistence type="inferred from homology"/>
<keyword evidence="3 6" id="KW-1133">Transmembrane helix</keyword>
<dbReference type="AlphaFoldDB" id="A0A1L9WQ72"/>
<dbReference type="EMBL" id="KV878980">
    <property type="protein sequence ID" value="OJJ98326.1"/>
    <property type="molecule type" value="Genomic_DNA"/>
</dbReference>
<dbReference type="GeneID" id="30977526"/>
<feature type="transmembrane region" description="Helical" evidence="6">
    <location>
        <begin position="161"/>
        <end position="180"/>
    </location>
</feature>
<evidence type="ECO:0000259" key="7">
    <source>
        <dbReference type="Pfam" id="PF20684"/>
    </source>
</evidence>
<protein>
    <recommendedName>
        <fullName evidence="7">Rhodopsin domain-containing protein</fullName>
    </recommendedName>
</protein>
<accession>A0A1L9WQ72</accession>
<evidence type="ECO:0000313" key="9">
    <source>
        <dbReference type="Proteomes" id="UP000184546"/>
    </source>
</evidence>
<name>A0A1L9WQ72_ASPA1</name>
<reference evidence="9" key="1">
    <citation type="journal article" date="2017" name="Genome Biol.">
        <title>Comparative genomics reveals high biological diversity and specific adaptations in the industrially and medically important fungal genus Aspergillus.</title>
        <authorList>
            <person name="de Vries R.P."/>
            <person name="Riley R."/>
            <person name="Wiebenga A."/>
            <person name="Aguilar-Osorio G."/>
            <person name="Amillis S."/>
            <person name="Uchima C.A."/>
            <person name="Anderluh G."/>
            <person name="Asadollahi M."/>
            <person name="Askin M."/>
            <person name="Barry K."/>
            <person name="Battaglia E."/>
            <person name="Bayram O."/>
            <person name="Benocci T."/>
            <person name="Braus-Stromeyer S.A."/>
            <person name="Caldana C."/>
            <person name="Canovas D."/>
            <person name="Cerqueira G.C."/>
            <person name="Chen F."/>
            <person name="Chen W."/>
            <person name="Choi C."/>
            <person name="Clum A."/>
            <person name="Dos Santos R.A."/>
            <person name="Damasio A.R."/>
            <person name="Diallinas G."/>
            <person name="Emri T."/>
            <person name="Fekete E."/>
            <person name="Flipphi M."/>
            <person name="Freyberg S."/>
            <person name="Gallo A."/>
            <person name="Gournas C."/>
            <person name="Habgood R."/>
            <person name="Hainaut M."/>
            <person name="Harispe M.L."/>
            <person name="Henrissat B."/>
            <person name="Hilden K.S."/>
            <person name="Hope R."/>
            <person name="Hossain A."/>
            <person name="Karabika E."/>
            <person name="Karaffa L."/>
            <person name="Karanyi Z."/>
            <person name="Krasevec N."/>
            <person name="Kuo A."/>
            <person name="Kusch H."/>
            <person name="LaButti K."/>
            <person name="Lagendijk E.L."/>
            <person name="Lapidus A."/>
            <person name="Levasseur A."/>
            <person name="Lindquist E."/>
            <person name="Lipzen A."/>
            <person name="Logrieco A.F."/>
            <person name="MacCabe A."/>
            <person name="Maekelae M.R."/>
            <person name="Malavazi I."/>
            <person name="Melin P."/>
            <person name="Meyer V."/>
            <person name="Mielnichuk N."/>
            <person name="Miskei M."/>
            <person name="Molnar A.P."/>
            <person name="Mule G."/>
            <person name="Ngan C.Y."/>
            <person name="Orejas M."/>
            <person name="Orosz E."/>
            <person name="Ouedraogo J.P."/>
            <person name="Overkamp K.M."/>
            <person name="Park H.-S."/>
            <person name="Perrone G."/>
            <person name="Piumi F."/>
            <person name="Punt P.J."/>
            <person name="Ram A.F."/>
            <person name="Ramon A."/>
            <person name="Rauscher S."/>
            <person name="Record E."/>
            <person name="Riano-Pachon D.M."/>
            <person name="Robert V."/>
            <person name="Roehrig J."/>
            <person name="Ruller R."/>
            <person name="Salamov A."/>
            <person name="Salih N.S."/>
            <person name="Samson R.A."/>
            <person name="Sandor E."/>
            <person name="Sanguinetti M."/>
            <person name="Schuetze T."/>
            <person name="Sepcic K."/>
            <person name="Shelest E."/>
            <person name="Sherlock G."/>
            <person name="Sophianopoulou V."/>
            <person name="Squina F.M."/>
            <person name="Sun H."/>
            <person name="Susca A."/>
            <person name="Todd R.B."/>
            <person name="Tsang A."/>
            <person name="Unkles S.E."/>
            <person name="van de Wiele N."/>
            <person name="van Rossen-Uffink D."/>
            <person name="Oliveira J.V."/>
            <person name="Vesth T.C."/>
            <person name="Visser J."/>
            <person name="Yu J.-H."/>
            <person name="Zhou M."/>
            <person name="Andersen M.R."/>
            <person name="Archer D.B."/>
            <person name="Baker S.E."/>
            <person name="Benoit I."/>
            <person name="Brakhage A.A."/>
            <person name="Braus G.H."/>
            <person name="Fischer R."/>
            <person name="Frisvad J.C."/>
            <person name="Goldman G.H."/>
            <person name="Houbraken J."/>
            <person name="Oakley B."/>
            <person name="Pocsi I."/>
            <person name="Scazzocchio C."/>
            <person name="Seiboth B."/>
            <person name="vanKuyk P.A."/>
            <person name="Wortman J."/>
            <person name="Dyer P.S."/>
            <person name="Grigoriev I.V."/>
        </authorList>
    </citation>
    <scope>NUCLEOTIDE SEQUENCE [LARGE SCALE GENOMIC DNA]</scope>
    <source>
        <strain evidence="9">ATCC 16872 / CBS 172.66 / WB 5094</strain>
    </source>
</reference>
<feature type="transmembrane region" description="Helical" evidence="6">
    <location>
        <begin position="210"/>
        <end position="233"/>
    </location>
</feature>
<evidence type="ECO:0000256" key="3">
    <source>
        <dbReference type="ARBA" id="ARBA00022989"/>
    </source>
</evidence>
<feature type="transmembrane region" description="Helical" evidence="6">
    <location>
        <begin position="279"/>
        <end position="299"/>
    </location>
</feature>
<dbReference type="Proteomes" id="UP000184546">
    <property type="component" value="Unassembled WGS sequence"/>
</dbReference>
<feature type="transmembrane region" description="Helical" evidence="6">
    <location>
        <begin position="74"/>
        <end position="99"/>
    </location>
</feature>
<dbReference type="OrthoDB" id="444631at2759"/>
<dbReference type="PANTHER" id="PTHR33048:SF92">
    <property type="entry name" value="INTEGRAL MEMBRANE PROTEIN"/>
    <property type="match status" value="1"/>
</dbReference>
<feature type="transmembrane region" description="Helical" evidence="6">
    <location>
        <begin position="245"/>
        <end position="267"/>
    </location>
</feature>
<gene>
    <name evidence="8" type="ORF">ASPACDRAFT_61845</name>
</gene>
<sequence>MDVSSGVINAFASSLSPEQIAEAEKSIDSAGRITLYQFKIAIGVLLGLAFLSFSGRIFIRLFTRRRLYLDDGFLILAFVCLCVVTAMLYLRVQIVYILFGVLSGNSAAYALAIKHYDKLVEQSKWQLGYITLLWTVVFSVKWCYFAFFYPLLRNVSRKLIWYYRFAIVFSVASWIAIVVGEELIACPYLGEEAGKKCFPDLPVSRTSLLAAFWAFPCLDALSDLIIVTIPILLLRNVQLRTLTKLGIGCFVCLSGFMFACSIIRAAGTYYRNALDYPWQVFWLHAEACIGVTMASITAYRSTLIGSNEVSDRVRGYLSRIKRTWKQRMDGSEVESRPRTAPVCDKNRWGFPRIPRGTITGLRSVLGRSTAHRDTAVLTAGSLGGEEEADYHAYLKGGRGLLRMYYDFEIGNYVLRQ</sequence>
<dbReference type="VEuPathDB" id="FungiDB:ASPACDRAFT_61845"/>
<dbReference type="GO" id="GO:0016020">
    <property type="term" value="C:membrane"/>
    <property type="evidence" value="ECO:0007669"/>
    <property type="project" value="UniProtKB-SubCell"/>
</dbReference>
<evidence type="ECO:0000256" key="2">
    <source>
        <dbReference type="ARBA" id="ARBA00022692"/>
    </source>
</evidence>
<evidence type="ECO:0000256" key="5">
    <source>
        <dbReference type="ARBA" id="ARBA00038359"/>
    </source>
</evidence>
<dbReference type="PANTHER" id="PTHR33048">
    <property type="entry name" value="PTH11-LIKE INTEGRAL MEMBRANE PROTEIN (AFU_ORTHOLOGUE AFUA_5G11245)"/>
    <property type="match status" value="1"/>
</dbReference>
<comment type="similarity">
    <text evidence="5">Belongs to the SAT4 family.</text>
</comment>
<evidence type="ECO:0000256" key="1">
    <source>
        <dbReference type="ARBA" id="ARBA00004141"/>
    </source>
</evidence>
<dbReference type="Pfam" id="PF20684">
    <property type="entry name" value="Fung_rhodopsin"/>
    <property type="match status" value="1"/>
</dbReference>
<dbReference type="RefSeq" id="XP_020054666.1">
    <property type="nucleotide sequence ID" value="XM_020203712.1"/>
</dbReference>
<evidence type="ECO:0000313" key="8">
    <source>
        <dbReference type="EMBL" id="OJJ98326.1"/>
    </source>
</evidence>
<dbReference type="InterPro" id="IPR052337">
    <property type="entry name" value="SAT4-like"/>
</dbReference>
<organism evidence="8 9">
    <name type="scientific">Aspergillus aculeatus (strain ATCC 16872 / CBS 172.66 / WB 5094)</name>
    <dbReference type="NCBI Taxonomy" id="690307"/>
    <lineage>
        <taxon>Eukaryota</taxon>
        <taxon>Fungi</taxon>
        <taxon>Dikarya</taxon>
        <taxon>Ascomycota</taxon>
        <taxon>Pezizomycotina</taxon>
        <taxon>Eurotiomycetes</taxon>
        <taxon>Eurotiomycetidae</taxon>
        <taxon>Eurotiales</taxon>
        <taxon>Aspergillaceae</taxon>
        <taxon>Aspergillus</taxon>
        <taxon>Aspergillus subgen. Circumdati</taxon>
    </lineage>
</organism>
<dbReference type="InterPro" id="IPR049326">
    <property type="entry name" value="Rhodopsin_dom_fungi"/>
</dbReference>
<feature type="domain" description="Rhodopsin" evidence="7">
    <location>
        <begin position="56"/>
        <end position="303"/>
    </location>
</feature>
<feature type="transmembrane region" description="Helical" evidence="6">
    <location>
        <begin position="40"/>
        <end position="62"/>
    </location>
</feature>
<comment type="subcellular location">
    <subcellularLocation>
        <location evidence="1">Membrane</location>
        <topology evidence="1">Multi-pass membrane protein</topology>
    </subcellularLocation>
</comment>
<evidence type="ECO:0000256" key="6">
    <source>
        <dbReference type="SAM" id="Phobius"/>
    </source>
</evidence>
<keyword evidence="2 6" id="KW-0812">Transmembrane</keyword>
<evidence type="ECO:0000256" key="4">
    <source>
        <dbReference type="ARBA" id="ARBA00023136"/>
    </source>
</evidence>
<dbReference type="OMA" id="CYLAFFH"/>